<dbReference type="Proteomes" id="UP001287282">
    <property type="component" value="Unassembled WGS sequence"/>
</dbReference>
<feature type="transmembrane region" description="Helical" evidence="4">
    <location>
        <begin position="336"/>
        <end position="356"/>
    </location>
</feature>
<name>A0ABU3XEW0_9BACI</name>
<dbReference type="PANTHER" id="PTHR43630">
    <property type="entry name" value="POLY-BETA-1,6-N-ACETYL-D-GLUCOSAMINE SYNTHASE"/>
    <property type="match status" value="1"/>
</dbReference>
<reference evidence="6 7" key="1">
    <citation type="submission" date="2023-10" db="EMBL/GenBank/DDBJ databases">
        <title>Screening of Alkalihalobacillus lindianensis BZ-TG-R113 and Its Alleviation of Salt Stress on Rapeseed Growth.</title>
        <authorList>
            <person name="Zhao B."/>
            <person name="Guo T."/>
        </authorList>
    </citation>
    <scope>NUCLEOTIDE SEQUENCE [LARGE SCALE GENOMIC DNA]</scope>
    <source>
        <strain evidence="6 7">BZ-TG-R113</strain>
    </source>
</reference>
<dbReference type="Pfam" id="PF00535">
    <property type="entry name" value="Glycos_transf_2"/>
    <property type="match status" value="1"/>
</dbReference>
<comment type="similarity">
    <text evidence="1">Belongs to the glycosyltransferase 2 family.</text>
</comment>
<keyword evidence="4" id="KW-1133">Transmembrane helix</keyword>
<dbReference type="CDD" id="cd06423">
    <property type="entry name" value="CESA_like"/>
    <property type="match status" value="1"/>
</dbReference>
<gene>
    <name evidence="6" type="ORF">RYX56_18790</name>
</gene>
<evidence type="ECO:0000256" key="4">
    <source>
        <dbReference type="SAM" id="Phobius"/>
    </source>
</evidence>
<dbReference type="RefSeq" id="WP_317123583.1">
    <property type="nucleotide sequence ID" value="NZ_JAWJBA010000009.1"/>
</dbReference>
<dbReference type="InterPro" id="IPR001173">
    <property type="entry name" value="Glyco_trans_2-like"/>
</dbReference>
<evidence type="ECO:0000256" key="1">
    <source>
        <dbReference type="ARBA" id="ARBA00006739"/>
    </source>
</evidence>
<evidence type="ECO:0000313" key="6">
    <source>
        <dbReference type="EMBL" id="MDV2686420.1"/>
    </source>
</evidence>
<comment type="caution">
    <text evidence="6">The sequence shown here is derived from an EMBL/GenBank/DDBJ whole genome shotgun (WGS) entry which is preliminary data.</text>
</comment>
<sequence length="414" mass="46679">MDILELFIASLLLFLLFLWFFVRPMSVLVSGLFKKKKERTLHYGTGVSVIVPCHNEADTIEKTVVSILNQNLKIPLEVILIENNSTDNTYFVIQQLSTKYPQVVPLSIATPRAHNPISFSLNHGINHCKYDIVVRLDADTELAPTSIQKAIAPIINGDASTTATNIRLSNLKENLLTRLQGLDYYFSMELDRRSQRLYNGVLCCSGAMQVFKLSDLREIGGYNNQKDMGEDMEITFRMHDKGKVEMTPEAIAFTDVPHTIKSLIHQRAWWMKIGIVTTYMHKKKIGKKYGRKGMFGLVALPIKVFTTFQGLIGVVIKLIGALILSQTNTGGDFISGFLWFSILHIGLNLFSLLTIAPVTHSKQGLGQWYLLPIYSLIYQPFLAVIRAYAVLQGILLILRMKKIYPSTTSADYVK</sequence>
<evidence type="ECO:0000259" key="5">
    <source>
        <dbReference type="Pfam" id="PF00535"/>
    </source>
</evidence>
<feature type="transmembrane region" description="Helical" evidence="4">
    <location>
        <begin position="6"/>
        <end position="33"/>
    </location>
</feature>
<keyword evidence="2" id="KW-0328">Glycosyltransferase</keyword>
<feature type="domain" description="Glycosyltransferase 2-like" evidence="5">
    <location>
        <begin position="48"/>
        <end position="219"/>
    </location>
</feature>
<dbReference type="InterPro" id="IPR029044">
    <property type="entry name" value="Nucleotide-diphossugar_trans"/>
</dbReference>
<dbReference type="Gene3D" id="3.90.550.10">
    <property type="entry name" value="Spore Coat Polysaccharide Biosynthesis Protein SpsA, Chain A"/>
    <property type="match status" value="1"/>
</dbReference>
<feature type="transmembrane region" description="Helical" evidence="4">
    <location>
        <begin position="294"/>
        <end position="324"/>
    </location>
</feature>
<proteinExistence type="inferred from homology"/>
<evidence type="ECO:0000313" key="7">
    <source>
        <dbReference type="Proteomes" id="UP001287282"/>
    </source>
</evidence>
<evidence type="ECO:0000256" key="3">
    <source>
        <dbReference type="ARBA" id="ARBA00022679"/>
    </source>
</evidence>
<feature type="transmembrane region" description="Helical" evidence="4">
    <location>
        <begin position="368"/>
        <end position="391"/>
    </location>
</feature>
<protein>
    <submittedName>
        <fullName evidence="6">Glycosyltransferase family 2 protein</fullName>
    </submittedName>
</protein>
<keyword evidence="4" id="KW-0812">Transmembrane</keyword>
<keyword evidence="3" id="KW-0808">Transferase</keyword>
<dbReference type="SUPFAM" id="SSF53448">
    <property type="entry name" value="Nucleotide-diphospho-sugar transferases"/>
    <property type="match status" value="1"/>
</dbReference>
<keyword evidence="4" id="KW-0472">Membrane</keyword>
<dbReference type="PANTHER" id="PTHR43630:SF1">
    <property type="entry name" value="POLY-BETA-1,6-N-ACETYL-D-GLUCOSAMINE SYNTHASE"/>
    <property type="match status" value="1"/>
</dbReference>
<evidence type="ECO:0000256" key="2">
    <source>
        <dbReference type="ARBA" id="ARBA00022676"/>
    </source>
</evidence>
<organism evidence="6 7">
    <name type="scientific">Alkalihalophilus lindianensis</name>
    <dbReference type="NCBI Taxonomy" id="1630542"/>
    <lineage>
        <taxon>Bacteria</taxon>
        <taxon>Bacillati</taxon>
        <taxon>Bacillota</taxon>
        <taxon>Bacilli</taxon>
        <taxon>Bacillales</taxon>
        <taxon>Bacillaceae</taxon>
        <taxon>Alkalihalophilus</taxon>
    </lineage>
</organism>
<dbReference type="EMBL" id="JAWJBA010000009">
    <property type="protein sequence ID" value="MDV2686420.1"/>
    <property type="molecule type" value="Genomic_DNA"/>
</dbReference>
<accession>A0ABU3XEW0</accession>
<keyword evidence="7" id="KW-1185">Reference proteome</keyword>